<dbReference type="AlphaFoldDB" id="A0A1W2TC28"/>
<feature type="region of interest" description="Disordered" evidence="1">
    <location>
        <begin position="1026"/>
        <end position="1088"/>
    </location>
</feature>
<organism evidence="2">
    <name type="scientific">Rosellinia necatrix</name>
    <name type="common">White root-rot fungus</name>
    <dbReference type="NCBI Taxonomy" id="77044"/>
    <lineage>
        <taxon>Eukaryota</taxon>
        <taxon>Fungi</taxon>
        <taxon>Dikarya</taxon>
        <taxon>Ascomycota</taxon>
        <taxon>Pezizomycotina</taxon>
        <taxon>Sordariomycetes</taxon>
        <taxon>Xylariomycetidae</taxon>
        <taxon>Xylariales</taxon>
        <taxon>Xylariaceae</taxon>
        <taxon>Rosellinia</taxon>
    </lineage>
</organism>
<feature type="compositionally biased region" description="Polar residues" evidence="1">
    <location>
        <begin position="334"/>
        <end position="347"/>
    </location>
</feature>
<evidence type="ECO:0000256" key="1">
    <source>
        <dbReference type="SAM" id="MobiDB-lite"/>
    </source>
</evidence>
<evidence type="ECO:0000313" key="3">
    <source>
        <dbReference type="Proteomes" id="UP000054516"/>
    </source>
</evidence>
<feature type="compositionally biased region" description="Polar residues" evidence="1">
    <location>
        <begin position="1038"/>
        <end position="1065"/>
    </location>
</feature>
<feature type="region of interest" description="Disordered" evidence="1">
    <location>
        <begin position="1"/>
        <end position="369"/>
    </location>
</feature>
<feature type="region of interest" description="Disordered" evidence="1">
    <location>
        <begin position="732"/>
        <end position="773"/>
    </location>
</feature>
<proteinExistence type="predicted"/>
<feature type="compositionally biased region" description="Polar residues" evidence="1">
    <location>
        <begin position="928"/>
        <end position="937"/>
    </location>
</feature>
<protein>
    <submittedName>
        <fullName evidence="2">Uncharacterized protein</fullName>
    </submittedName>
</protein>
<feature type="compositionally biased region" description="Polar residues" evidence="1">
    <location>
        <begin position="252"/>
        <end position="263"/>
    </location>
</feature>
<feature type="compositionally biased region" description="Polar residues" evidence="1">
    <location>
        <begin position="658"/>
        <end position="680"/>
    </location>
</feature>
<dbReference type="OrthoDB" id="5408302at2759"/>
<feature type="compositionally biased region" description="Polar residues" evidence="1">
    <location>
        <begin position="180"/>
        <end position="202"/>
    </location>
</feature>
<dbReference type="STRING" id="77044.A0A1W2TC28"/>
<feature type="compositionally biased region" description="Polar residues" evidence="1">
    <location>
        <begin position="92"/>
        <end position="103"/>
    </location>
</feature>
<dbReference type="Proteomes" id="UP000054516">
    <property type="component" value="Unassembled WGS sequence"/>
</dbReference>
<sequence>MLHLRFHRRTPSNPTSPVQDRTSWDPAAPPPAHLTPGDGVPHPDRRPRSSNSVPFAHAHAHAHALSQPSSQPLRDQNPPVLPPITRVVSADSMLSSYGQNPDQKPQDDDVRSHDDPKPPPPPPPPLRSPYNPATGFIGGLALKNYRREQAALNQPAPPIASASASGAITPAPASGGKSPVSVQATRPTSSFVSPTDLQNVLPTGNRPPGVKMAPELSIAPSLPVARDQSKAKKGLPFLKNPMSTLLLRRKTSQNTPDPSLSTRKQPEELTYDPRIRGTRVHDFSAPRQRKPIVQPSNAGNEPTNSGHGQVSHPQHNTPPIPAKAPPVPPKDSRILSTRTSSSHSKGQSIDALPQAEEEKTRWQNSPTVLSSASMSRKVSAASVKSSFSAIPKHMKSTSSRFSFDMIGAAEQEKILEERHRQRQQDKISGLSNNRRDSRFDEFDEDAFDYDAMDYDDDLEERIPGVNADFDEYEEDFEAVHDPDNDQENFAGFSFQRSDPTSSLASPCNPGLLLKPGDATGYVTEDAQAGETSGFVQDPGASLDFLVGSGPGKGHTDPTAAGLGIHGLEPVTEAPELIAPQPMAPPVNERTHLSEDDELYFNDGLIHEFDGEGDGSTFDESIFDLNDTDQYGRPIPSMFANALAQRNAASELKKRESDMTSGFSAPSAVSRSTAHTSLSTDIHSKAADPEDEGDIPYAGQGQLPQPAPSGMENHNVAAYQAALAAAAHQAAASGKFRRDSSPNPPTDSAIISPTVSGLSHSQPYAIDEDPSADYGDDDMFSAGMDDYELDDDAIIAEANASALANDSDGWYGQEFGFYSNPVSQPGHGQGSLGGKTPYQYSHGGYFGPSGVNRTASGRVVSREPNLTPITERSEYSNRNSLMSIGWPQGPNNGGTIQSPGLAQLASMAEDHDMSLSTLLRLRNRAWGGSQVSLSSSRDGSPYERNGATSPLGQEVGGVGFASGRKNSVFSVYSQDSTGPVSETGSPTLTMAMPNAPTSSIPSLGMPPNSAASPALAPVFSPLVGPTTFPPLSEVEEPNSPGNARKSAQASNETMAPTVGVASTQRSGAGHKKKGSADSISYTKEEDSGETRWILERRRTGETGAIEVFERKVIEEGRI</sequence>
<evidence type="ECO:0000313" key="2">
    <source>
        <dbReference type="EMBL" id="GAP85507.2"/>
    </source>
</evidence>
<feature type="compositionally biased region" description="Polar residues" evidence="1">
    <location>
        <begin position="748"/>
        <end position="761"/>
    </location>
</feature>
<keyword evidence="3" id="KW-1185">Reference proteome</keyword>
<feature type="compositionally biased region" description="Pro residues" evidence="1">
    <location>
        <begin position="316"/>
        <end position="329"/>
    </location>
</feature>
<feature type="region of interest" description="Disordered" evidence="1">
    <location>
        <begin position="649"/>
        <end position="711"/>
    </location>
</feature>
<dbReference type="OMA" id="VFSYWRR"/>
<name>A0A1W2TC28_ROSNE</name>
<feature type="region of interest" description="Disordered" evidence="1">
    <location>
        <begin position="927"/>
        <end position="957"/>
    </location>
</feature>
<gene>
    <name evidence="2" type="ORF">SAMD00023353_1302440</name>
</gene>
<feature type="compositionally biased region" description="Basic and acidic residues" evidence="1">
    <location>
        <begin position="104"/>
        <end position="117"/>
    </location>
</feature>
<reference evidence="2" key="1">
    <citation type="submission" date="2016-03" db="EMBL/GenBank/DDBJ databases">
        <title>Draft genome sequence of Rosellinia necatrix.</title>
        <authorList>
            <person name="Kanematsu S."/>
        </authorList>
    </citation>
    <scope>NUCLEOTIDE SEQUENCE [LARGE SCALE GENOMIC DNA]</scope>
    <source>
        <strain evidence="2">W97</strain>
    </source>
</reference>
<dbReference type="EMBL" id="DF977458">
    <property type="protein sequence ID" value="GAP85507.2"/>
    <property type="molecule type" value="Genomic_DNA"/>
</dbReference>
<feature type="compositionally biased region" description="Low complexity" evidence="1">
    <location>
        <begin position="159"/>
        <end position="176"/>
    </location>
</feature>
<feature type="compositionally biased region" description="Pro residues" evidence="1">
    <location>
        <begin position="118"/>
        <end position="127"/>
    </location>
</feature>
<feature type="compositionally biased region" description="Polar residues" evidence="1">
    <location>
        <begin position="294"/>
        <end position="315"/>
    </location>
</feature>
<feature type="compositionally biased region" description="Basic and acidic residues" evidence="1">
    <location>
        <begin position="264"/>
        <end position="284"/>
    </location>
</feature>
<feature type="compositionally biased region" description="Basic residues" evidence="1">
    <location>
        <begin position="1"/>
        <end position="10"/>
    </location>
</feature>
<accession>A0A1W2TC28</accession>
<feature type="compositionally biased region" description="Polar residues" evidence="1">
    <location>
        <begin position="11"/>
        <end position="21"/>
    </location>
</feature>